<dbReference type="OrthoDB" id="84852at2157"/>
<dbReference type="EMBL" id="CP014855">
    <property type="protein sequence ID" value="ASJ00450.1"/>
    <property type="molecule type" value="Genomic_DNA"/>
</dbReference>
<keyword evidence="2" id="KW-1185">Reference proteome</keyword>
<reference evidence="1 2" key="1">
    <citation type="submission" date="2016-03" db="EMBL/GenBank/DDBJ databases">
        <title>Complete genome sequence of Thermococcus gorgonarius.</title>
        <authorList>
            <person name="Oger P.M."/>
        </authorList>
    </citation>
    <scope>NUCLEOTIDE SEQUENCE [LARGE SCALE GENOMIC DNA]</scope>
    <source>
        <strain evidence="1 2">W-12</strain>
    </source>
</reference>
<evidence type="ECO:0000313" key="1">
    <source>
        <dbReference type="EMBL" id="ASJ00450.1"/>
    </source>
</evidence>
<dbReference type="Proteomes" id="UP000250134">
    <property type="component" value="Chromosome"/>
</dbReference>
<evidence type="ECO:0000313" key="2">
    <source>
        <dbReference type="Proteomes" id="UP000250134"/>
    </source>
</evidence>
<protein>
    <submittedName>
        <fullName evidence="1">Uncharacterized protein</fullName>
    </submittedName>
</protein>
<accession>A0A2Z2M3W2</accession>
<name>A0A2Z2M3W2_THEGO</name>
<dbReference type="AlphaFoldDB" id="A0A2Z2M3W2"/>
<dbReference type="KEGG" id="tgg:A3K92_02610"/>
<sequence>MYYIGKARSPYGPHKTHEAILEKLREKGFDVEFTKHHWAGDLPFGLVLVEGKKGHVAVRWSLGREFTLELEETDKETFDEFIEDTIEYTNADSG</sequence>
<dbReference type="GeneID" id="33331404"/>
<gene>
    <name evidence="1" type="ORF">A3K92_02610</name>
</gene>
<proteinExistence type="predicted"/>
<dbReference type="RefSeq" id="WP_088884790.1">
    <property type="nucleotide sequence ID" value="NZ_CP014855.1"/>
</dbReference>
<organism evidence="1 2">
    <name type="scientific">Thermococcus gorgonarius</name>
    <dbReference type="NCBI Taxonomy" id="71997"/>
    <lineage>
        <taxon>Archaea</taxon>
        <taxon>Methanobacteriati</taxon>
        <taxon>Methanobacteriota</taxon>
        <taxon>Thermococci</taxon>
        <taxon>Thermococcales</taxon>
        <taxon>Thermococcaceae</taxon>
        <taxon>Thermococcus</taxon>
    </lineage>
</organism>